<evidence type="ECO:0000256" key="2">
    <source>
        <dbReference type="ARBA" id="ARBA00022598"/>
    </source>
</evidence>
<proteinExistence type="inferred from homology"/>
<feature type="domain" description="AMP-dependent synthetase/ligase" evidence="5">
    <location>
        <begin position="15"/>
        <end position="388"/>
    </location>
</feature>
<evidence type="ECO:0000313" key="7">
    <source>
        <dbReference type="EMBL" id="MFB9680616.1"/>
    </source>
</evidence>
<evidence type="ECO:0000259" key="6">
    <source>
        <dbReference type="Pfam" id="PF23024"/>
    </source>
</evidence>
<dbReference type="GO" id="GO:0016874">
    <property type="term" value="F:ligase activity"/>
    <property type="evidence" value="ECO:0007669"/>
    <property type="project" value="UniProtKB-KW"/>
</dbReference>
<dbReference type="Gene3D" id="3.40.50.12780">
    <property type="entry name" value="N-terminal domain of ligase-like"/>
    <property type="match status" value="1"/>
</dbReference>
<dbReference type="InterPro" id="IPR000873">
    <property type="entry name" value="AMP-dep_synth/lig_dom"/>
</dbReference>
<dbReference type="InterPro" id="IPR020845">
    <property type="entry name" value="AMP-binding_CS"/>
</dbReference>
<dbReference type="Pfam" id="PF00501">
    <property type="entry name" value="AMP-binding"/>
    <property type="match status" value="1"/>
</dbReference>
<protein>
    <submittedName>
        <fullName evidence="7">Fatty acyl-AMP ligase</fullName>
    </submittedName>
</protein>
<dbReference type="InterPro" id="IPR042099">
    <property type="entry name" value="ANL_N_sf"/>
</dbReference>
<dbReference type="InterPro" id="IPR045851">
    <property type="entry name" value="AMP-bd_C_sf"/>
</dbReference>
<organism evidence="7 8">
    <name type="scientific">Streptosporangium vulgare</name>
    <dbReference type="NCBI Taxonomy" id="46190"/>
    <lineage>
        <taxon>Bacteria</taxon>
        <taxon>Bacillati</taxon>
        <taxon>Actinomycetota</taxon>
        <taxon>Actinomycetes</taxon>
        <taxon>Streptosporangiales</taxon>
        <taxon>Streptosporangiaceae</taxon>
        <taxon>Streptosporangium</taxon>
    </lineage>
</organism>
<dbReference type="RefSeq" id="WP_344744986.1">
    <property type="nucleotide sequence ID" value="NZ_BAAAWW010000056.1"/>
</dbReference>
<dbReference type="PANTHER" id="PTHR22754:SF32">
    <property type="entry name" value="DISCO-INTERACTING PROTEIN 2"/>
    <property type="match status" value="1"/>
</dbReference>
<dbReference type="InterPro" id="IPR025110">
    <property type="entry name" value="AMP-bd_C"/>
</dbReference>
<dbReference type="InterPro" id="IPR040097">
    <property type="entry name" value="FAAL/FAAC"/>
</dbReference>
<accession>A0ABV5TND8</accession>
<dbReference type="Pfam" id="PF23024">
    <property type="entry name" value="AMP-dom_DIP2-like"/>
    <property type="match status" value="1"/>
</dbReference>
<dbReference type="PANTHER" id="PTHR22754">
    <property type="entry name" value="DISCO-INTERACTING PROTEIN 2 DIP2 -RELATED"/>
    <property type="match status" value="1"/>
</dbReference>
<dbReference type="EMBL" id="JBHMBS010000024">
    <property type="protein sequence ID" value="MFB9680616.1"/>
    <property type="molecule type" value="Genomic_DNA"/>
</dbReference>
<dbReference type="PROSITE" id="PS00455">
    <property type="entry name" value="AMP_BINDING"/>
    <property type="match status" value="1"/>
</dbReference>
<gene>
    <name evidence="7" type="ORF">ACFFRH_34505</name>
</gene>
<dbReference type="Proteomes" id="UP001589610">
    <property type="component" value="Unassembled WGS sequence"/>
</dbReference>
<feature type="domain" description="AMP-binding enzyme C-terminal" evidence="6">
    <location>
        <begin position="431"/>
        <end position="544"/>
    </location>
</feature>
<evidence type="ECO:0000256" key="3">
    <source>
        <dbReference type="ARBA" id="ARBA00022832"/>
    </source>
</evidence>
<keyword evidence="3" id="KW-0276">Fatty acid metabolism</keyword>
<comment type="similarity">
    <text evidence="1">Belongs to the ATP-dependent AMP-binding enzyme family.</text>
</comment>
<name>A0ABV5TND8_9ACTN</name>
<keyword evidence="2 7" id="KW-0436">Ligase</keyword>
<sequence>MTSHDSVLASLLGTADEHGERPALTFLGRGERTGWTFAELALRARQVATRLTEAGACGERVLLVCPSSIEYAPVFYGCMLAGAVPVPVYMPSLAHFRSAWSKIASIARDSGAAYAVAPEPLPDAGALEALPGFRGWLHFADLLRGDAAGHWSLPAPGDLAFLQYTSGSTGNPKGVMVTHGGLTHNARAVAAAVGATHETTTVSWLPLYHDMGIIGSLVSPLLWGAHVVKMSPQAFAAQPVGWLRAISEYGGQLSYAPNFAYELCARKVTDAELATLDLSGWRVAINGAEPLRSATLRRFAERFAPAGFDASALRVGYGMAETTLVVSTARLDVADPGVRVGERAYVRCGTPLRDMTVEIADPATGLPCPPGEVGEVWVSGPSVADGYWQRPDATAETFHARLPGRPESFLRTGDLGVLDGGDVVVVGRHKDLIVLNGVNHYPQDVEYTVERVSPAVRGGCGAAFATEPTGDVPQAEAAVVVAEVTARNAGNLDELITEIRLAVAREHDVMLDGVFLVEPRSVPKTTSGKIRRRECRAMLLDGEFTVLAGWTSPALAGTGPVAALR</sequence>
<dbReference type="SUPFAM" id="SSF56801">
    <property type="entry name" value="Acetyl-CoA synthetase-like"/>
    <property type="match status" value="1"/>
</dbReference>
<keyword evidence="8" id="KW-1185">Reference proteome</keyword>
<evidence type="ECO:0000256" key="1">
    <source>
        <dbReference type="ARBA" id="ARBA00006432"/>
    </source>
</evidence>
<dbReference type="CDD" id="cd05931">
    <property type="entry name" value="FAAL"/>
    <property type="match status" value="1"/>
</dbReference>
<keyword evidence="4" id="KW-0443">Lipid metabolism</keyword>
<comment type="caution">
    <text evidence="7">The sequence shown here is derived from an EMBL/GenBank/DDBJ whole genome shotgun (WGS) entry which is preliminary data.</text>
</comment>
<dbReference type="Gene3D" id="3.30.300.30">
    <property type="match status" value="1"/>
</dbReference>
<evidence type="ECO:0000313" key="8">
    <source>
        <dbReference type="Proteomes" id="UP001589610"/>
    </source>
</evidence>
<reference evidence="7 8" key="1">
    <citation type="submission" date="2024-09" db="EMBL/GenBank/DDBJ databases">
        <authorList>
            <person name="Sun Q."/>
            <person name="Mori K."/>
        </authorList>
    </citation>
    <scope>NUCLEOTIDE SEQUENCE [LARGE SCALE GENOMIC DNA]</scope>
    <source>
        <strain evidence="7 8">JCM 3028</strain>
    </source>
</reference>
<evidence type="ECO:0000256" key="4">
    <source>
        <dbReference type="ARBA" id="ARBA00023098"/>
    </source>
</evidence>
<evidence type="ECO:0000259" key="5">
    <source>
        <dbReference type="Pfam" id="PF00501"/>
    </source>
</evidence>